<dbReference type="KEGG" id="vff:VITFI_CDS0158"/>
<evidence type="ECO:0000313" key="2">
    <source>
        <dbReference type="EMBL" id="ASM75937.1"/>
    </source>
</evidence>
<keyword evidence="1" id="KW-0812">Transmembrane</keyword>
<feature type="transmembrane region" description="Helical" evidence="1">
    <location>
        <begin position="113"/>
        <end position="134"/>
    </location>
</feature>
<protein>
    <submittedName>
        <fullName evidence="2">Uncharacterized protein</fullName>
    </submittedName>
</protein>
<evidence type="ECO:0000313" key="3">
    <source>
        <dbReference type="Proteomes" id="UP000199729"/>
    </source>
</evidence>
<feature type="transmembrane region" description="Helical" evidence="1">
    <location>
        <begin position="59"/>
        <end position="77"/>
    </location>
</feature>
<accession>A0A221KAR7</accession>
<evidence type="ECO:0000256" key="1">
    <source>
        <dbReference type="SAM" id="Phobius"/>
    </source>
</evidence>
<feature type="transmembrane region" description="Helical" evidence="1">
    <location>
        <begin position="154"/>
        <end position="174"/>
    </location>
</feature>
<dbReference type="AlphaFoldDB" id="A0A221KAR7"/>
<dbReference type="EMBL" id="CP022423">
    <property type="protein sequence ID" value="ASM75937.1"/>
    <property type="molecule type" value="Genomic_DNA"/>
</dbReference>
<reference evidence="2 3" key="1">
    <citation type="submission" date="2017-07" db="EMBL/GenBank/DDBJ databases">
        <title>Complete Genome Sequence of the cosmetic ferment Vitreoscilla filiformis (ATCC15551).</title>
        <authorList>
            <person name="Contreras S."/>
            <person name="Sagory-Zalkind P."/>
            <person name="Blanquart H."/>
            <person name="Iltis A."/>
            <person name="Morand S.C."/>
        </authorList>
    </citation>
    <scope>NUCLEOTIDE SEQUENCE [LARGE SCALE GENOMIC DNA]</scope>
    <source>
        <strain evidence="2 3">ATCC 15551</strain>
    </source>
</reference>
<organism evidence="2 3">
    <name type="scientific">Vitreoscilla filiformis</name>
    <dbReference type="NCBI Taxonomy" id="63"/>
    <lineage>
        <taxon>Bacteria</taxon>
        <taxon>Pseudomonadati</taxon>
        <taxon>Pseudomonadota</taxon>
        <taxon>Betaproteobacteria</taxon>
        <taxon>Neisseriales</taxon>
        <taxon>Neisseriaceae</taxon>
        <taxon>Vitreoscilla</taxon>
    </lineage>
</organism>
<dbReference type="Proteomes" id="UP000199729">
    <property type="component" value="Chromosome"/>
</dbReference>
<keyword evidence="1" id="KW-1133">Transmembrane helix</keyword>
<sequence>MILVLYGLAFGVRWWVGWGDASPLSLPSDTALVAAGLLSIAGLRDSLHLPRRLPPRTLVWAAGVFATTHLMMLTWLGPVGRHGVFNLCLGGLHAVLAWHALQLRHASAVSWRLPTGLVLFAGAGLALLALVRAVGGLSALWAPELHALAMWVDVVYTVLGLGLASVWLLAWMGWRYRVRRALAHNASS</sequence>
<keyword evidence="1" id="KW-0472">Membrane</keyword>
<name>A0A221KAR7_VITFI</name>
<gene>
    <name evidence="2" type="ORF">VITFI_CDS0158</name>
</gene>
<proteinExistence type="predicted"/>
<keyword evidence="3" id="KW-1185">Reference proteome</keyword>